<dbReference type="InterPro" id="IPR010280">
    <property type="entry name" value="U5_MeTrfase_fam"/>
</dbReference>
<keyword evidence="16" id="KW-1185">Reference proteome</keyword>
<evidence type="ECO:0000256" key="2">
    <source>
        <dbReference type="ARBA" id="ARBA00022552"/>
    </source>
</evidence>
<dbReference type="Proteomes" id="UP000196573">
    <property type="component" value="Unassembled WGS sequence"/>
</dbReference>
<dbReference type="EC" id="2.1.1.190" evidence="11"/>
<evidence type="ECO:0000256" key="3">
    <source>
        <dbReference type="ARBA" id="ARBA00022603"/>
    </source>
</evidence>
<evidence type="ECO:0000256" key="11">
    <source>
        <dbReference type="HAMAP-Rule" id="MF_01010"/>
    </source>
</evidence>
<dbReference type="GO" id="GO:0003723">
    <property type="term" value="F:RNA binding"/>
    <property type="evidence" value="ECO:0007669"/>
    <property type="project" value="InterPro"/>
</dbReference>
<organism evidence="15 16">
    <name type="scientific">Parendozoicomonas haliclonae</name>
    <dbReference type="NCBI Taxonomy" id="1960125"/>
    <lineage>
        <taxon>Bacteria</taxon>
        <taxon>Pseudomonadati</taxon>
        <taxon>Pseudomonadota</taxon>
        <taxon>Gammaproteobacteria</taxon>
        <taxon>Oceanospirillales</taxon>
        <taxon>Endozoicomonadaceae</taxon>
        <taxon>Parendozoicomonas</taxon>
    </lineage>
</organism>
<proteinExistence type="inferred from homology"/>
<feature type="domain" description="TRAM" evidence="14">
    <location>
        <begin position="14"/>
        <end position="73"/>
    </location>
</feature>
<dbReference type="GO" id="GO:0070041">
    <property type="term" value="F:rRNA (uridine-C5-)-methyltransferase activity"/>
    <property type="evidence" value="ECO:0007669"/>
    <property type="project" value="UniProtKB-UniRule"/>
</dbReference>
<protein>
    <recommendedName>
        <fullName evidence="11">23S rRNA (uracil(1939)-C(5))-methyltransferase RlmD</fullName>
        <ecNumber evidence="11">2.1.1.190</ecNumber>
    </recommendedName>
    <alternativeName>
        <fullName evidence="11">23S rRNA(m5U1939)-methyltransferase</fullName>
    </alternativeName>
</protein>
<keyword evidence="3 11" id="KW-0489">Methyltransferase</keyword>
<keyword evidence="6 11" id="KW-0479">Metal-binding</keyword>
<dbReference type="InterPro" id="IPR030391">
    <property type="entry name" value="MeTrfase_TrmA_CS"/>
</dbReference>
<name>A0A1X7AP51_9GAMM</name>
<dbReference type="NCBIfam" id="TIGR00479">
    <property type="entry name" value="rumA"/>
    <property type="match status" value="1"/>
</dbReference>
<evidence type="ECO:0000256" key="6">
    <source>
        <dbReference type="ARBA" id="ARBA00022723"/>
    </source>
</evidence>
<keyword evidence="7 11" id="KW-0408">Iron</keyword>
<feature type="binding site" evidence="11">
    <location>
        <position position="360"/>
    </location>
    <ligand>
        <name>S-adenosyl-L-methionine</name>
        <dbReference type="ChEBI" id="CHEBI:59789"/>
    </ligand>
</feature>
<feature type="binding site" evidence="11">
    <location>
        <position position="317"/>
    </location>
    <ligand>
        <name>S-adenosyl-L-methionine</name>
        <dbReference type="ChEBI" id="CHEBI:59789"/>
    </ligand>
</feature>
<dbReference type="AlphaFoldDB" id="A0A1X7AP51"/>
<dbReference type="InterPro" id="IPR029063">
    <property type="entry name" value="SAM-dependent_MTases_sf"/>
</dbReference>
<comment type="function">
    <text evidence="10 11">Catalyzes the formation of 5-methyl-uridine at position 1939 (m5U1939) in 23S rRNA.</text>
</comment>
<dbReference type="Gene3D" id="2.40.50.140">
    <property type="entry name" value="Nucleic acid-binding proteins"/>
    <property type="match status" value="1"/>
</dbReference>
<feature type="binding site" evidence="11 12">
    <location>
        <position position="381"/>
    </location>
    <ligand>
        <name>S-adenosyl-L-methionine</name>
        <dbReference type="ChEBI" id="CHEBI:59789"/>
    </ligand>
</feature>
<evidence type="ECO:0000256" key="4">
    <source>
        <dbReference type="ARBA" id="ARBA00022679"/>
    </source>
</evidence>
<evidence type="ECO:0000256" key="12">
    <source>
        <dbReference type="PROSITE-ProRule" id="PRU01024"/>
    </source>
</evidence>
<accession>A0A1X7AP51</accession>
<dbReference type="PROSITE" id="PS01230">
    <property type="entry name" value="TRMA_1"/>
    <property type="match status" value="1"/>
</dbReference>
<dbReference type="Gene3D" id="2.40.50.1070">
    <property type="match status" value="1"/>
</dbReference>
<feature type="binding site" evidence="11 12">
    <location>
        <position position="333"/>
    </location>
    <ligand>
        <name>S-adenosyl-L-methionine</name>
        <dbReference type="ChEBI" id="CHEBI:59789"/>
    </ligand>
</feature>
<feature type="active site" evidence="13">
    <location>
        <position position="407"/>
    </location>
</feature>
<dbReference type="GO" id="GO:0070475">
    <property type="term" value="P:rRNA base methylation"/>
    <property type="evidence" value="ECO:0007669"/>
    <property type="project" value="TreeGrafter"/>
</dbReference>
<dbReference type="CDD" id="cd02440">
    <property type="entry name" value="AdoMet_MTases"/>
    <property type="match status" value="1"/>
</dbReference>
<dbReference type="SUPFAM" id="SSF53335">
    <property type="entry name" value="S-adenosyl-L-methionine-dependent methyltransferases"/>
    <property type="match status" value="1"/>
</dbReference>
<comment type="catalytic activity">
    <reaction evidence="9 11">
        <text>uridine(1939) in 23S rRNA + S-adenosyl-L-methionine = 5-methyluridine(1939) in 23S rRNA + S-adenosyl-L-homocysteine + H(+)</text>
        <dbReference type="Rhea" id="RHEA:42908"/>
        <dbReference type="Rhea" id="RHEA-COMP:10278"/>
        <dbReference type="Rhea" id="RHEA-COMP:10279"/>
        <dbReference type="ChEBI" id="CHEBI:15378"/>
        <dbReference type="ChEBI" id="CHEBI:57856"/>
        <dbReference type="ChEBI" id="CHEBI:59789"/>
        <dbReference type="ChEBI" id="CHEBI:65315"/>
        <dbReference type="ChEBI" id="CHEBI:74447"/>
        <dbReference type="EC" id="2.1.1.190"/>
    </reaction>
</comment>
<dbReference type="InterPro" id="IPR001566">
    <property type="entry name" value="23S_rRNA_MeTrfase_RlmD"/>
</dbReference>
<comment type="similarity">
    <text evidence="11">Belongs to the class I-like SAM-binding methyltransferase superfamily. RNA M5U methyltransferase family. RlmD subfamily.</text>
</comment>
<dbReference type="PANTHER" id="PTHR11061">
    <property type="entry name" value="RNA M5U METHYLTRANSFERASE"/>
    <property type="match status" value="1"/>
</dbReference>
<evidence type="ECO:0000256" key="1">
    <source>
        <dbReference type="ARBA" id="ARBA00022485"/>
    </source>
</evidence>
<feature type="binding site" evidence="11 12">
    <location>
        <position position="283"/>
    </location>
    <ligand>
        <name>S-adenosyl-L-methionine</name>
        <dbReference type="ChEBI" id="CHEBI:59789"/>
    </ligand>
</feature>
<dbReference type="GO" id="GO:0051539">
    <property type="term" value="F:4 iron, 4 sulfur cluster binding"/>
    <property type="evidence" value="ECO:0007669"/>
    <property type="project" value="UniProtKB-KW"/>
</dbReference>
<dbReference type="SUPFAM" id="SSF50249">
    <property type="entry name" value="Nucleic acid-binding proteins"/>
    <property type="match status" value="1"/>
</dbReference>
<dbReference type="PROSITE" id="PS51687">
    <property type="entry name" value="SAM_MT_RNA_M5U"/>
    <property type="match status" value="1"/>
</dbReference>
<evidence type="ECO:0000256" key="10">
    <source>
        <dbReference type="ARBA" id="ARBA00059995"/>
    </source>
</evidence>
<keyword evidence="1 11" id="KW-0004">4Fe-4S</keyword>
<feature type="binding site" evidence="11">
    <location>
        <position position="95"/>
    </location>
    <ligand>
        <name>[4Fe-4S] cluster</name>
        <dbReference type="ChEBI" id="CHEBI:49883"/>
    </ligand>
</feature>
<dbReference type="InterPro" id="IPR002792">
    <property type="entry name" value="TRAM_dom"/>
</dbReference>
<feature type="binding site" evidence="11">
    <location>
        <position position="86"/>
    </location>
    <ligand>
        <name>[4Fe-4S] cluster</name>
        <dbReference type="ChEBI" id="CHEBI:49883"/>
    </ligand>
</feature>
<dbReference type="InterPro" id="IPR030390">
    <property type="entry name" value="MeTrfase_TrmA_AS"/>
</dbReference>
<feature type="binding site" evidence="11">
    <location>
        <position position="92"/>
    </location>
    <ligand>
        <name>[4Fe-4S] cluster</name>
        <dbReference type="ChEBI" id="CHEBI:49883"/>
    </ligand>
</feature>
<dbReference type="PANTHER" id="PTHR11061:SF49">
    <property type="entry name" value="23S RRNA (URACIL(1939)-C(5))-METHYLTRANSFERASE RLMD"/>
    <property type="match status" value="1"/>
</dbReference>
<dbReference type="RefSeq" id="WP_087112523.1">
    <property type="nucleotide sequence ID" value="NZ_CBCSCN010000005.1"/>
</dbReference>
<evidence type="ECO:0000256" key="8">
    <source>
        <dbReference type="ARBA" id="ARBA00023014"/>
    </source>
</evidence>
<dbReference type="PROSITE" id="PS50926">
    <property type="entry name" value="TRAM"/>
    <property type="match status" value="1"/>
</dbReference>
<dbReference type="InterPro" id="IPR012340">
    <property type="entry name" value="NA-bd_OB-fold"/>
</dbReference>
<evidence type="ECO:0000256" key="5">
    <source>
        <dbReference type="ARBA" id="ARBA00022691"/>
    </source>
</evidence>
<evidence type="ECO:0000259" key="14">
    <source>
        <dbReference type="PROSITE" id="PS50926"/>
    </source>
</evidence>
<gene>
    <name evidence="11 15" type="primary">rlmD</name>
    <name evidence="15" type="ORF">EHSB41UT_03875</name>
</gene>
<dbReference type="PROSITE" id="PS01231">
    <property type="entry name" value="TRMA_2"/>
    <property type="match status" value="1"/>
</dbReference>
<keyword evidence="2 11" id="KW-0698">rRNA processing</keyword>
<keyword evidence="5 11" id="KW-0949">S-adenosyl-L-methionine</keyword>
<sequence>MQIKRKNPPRTVRSSRAGAVPAEVTIESLAHDGRGIVKEHGRVMLVEGAVPGDKVKIRIVNQTTKRIDAAVSKVIEPSADRVAPPCPWFDQCGGCNMQHIRSEALLGIKQDIVLGQLQRLAGLAPESLEAPLVSEPFGYRSRARLAVRWWNGQVHFGFRAAGSKDIVSIGECLVLAPELSALIAPLREVLESSKNRKIISHIELAKADNGTAVLLRLVGTMPEVDRERWQVLAMERQLHLYMQTDSSAVSMTCIHAPDGSDSLRYELPEQGLTLAFQPIDFTQVNPEINQKMVSQALEWLALKPSEQVLDLFCGMGNFTLPLARQCREAVGVEGVMALVERGRMNAVANGMDNASFEQADLAAEPGRRVWMSRVYDAMLLDPPRTGALEILQQMVNALPSRILYVSCNPATLARDAGFLREQGYRLARFGIMDMFPQTTHVESMGLFVRGN</sequence>
<evidence type="ECO:0000256" key="7">
    <source>
        <dbReference type="ARBA" id="ARBA00023004"/>
    </source>
</evidence>
<dbReference type="NCBIfam" id="NF009639">
    <property type="entry name" value="PRK13168.1"/>
    <property type="match status" value="1"/>
</dbReference>
<feature type="active site" description="Nucleophile" evidence="11 12">
    <location>
        <position position="407"/>
    </location>
</feature>
<evidence type="ECO:0000256" key="13">
    <source>
        <dbReference type="PROSITE-ProRule" id="PRU10015"/>
    </source>
</evidence>
<evidence type="ECO:0000313" key="15">
    <source>
        <dbReference type="EMBL" id="SMA50084.1"/>
    </source>
</evidence>
<evidence type="ECO:0000313" key="16">
    <source>
        <dbReference type="Proteomes" id="UP000196573"/>
    </source>
</evidence>
<reference evidence="15 16" key="1">
    <citation type="submission" date="2017-03" db="EMBL/GenBank/DDBJ databases">
        <authorList>
            <person name="Afonso C.L."/>
            <person name="Miller P.J."/>
            <person name="Scott M.A."/>
            <person name="Spackman E."/>
            <person name="Goraichik I."/>
            <person name="Dimitrov K.M."/>
            <person name="Suarez D.L."/>
            <person name="Swayne D.E."/>
        </authorList>
    </citation>
    <scope>NUCLEOTIDE SEQUENCE [LARGE SCALE GENOMIC DNA]</scope>
    <source>
        <strain evidence="15">SB41UT1</strain>
    </source>
</reference>
<keyword evidence="4 11" id="KW-0808">Transferase</keyword>
<dbReference type="GO" id="GO:0005506">
    <property type="term" value="F:iron ion binding"/>
    <property type="evidence" value="ECO:0007669"/>
    <property type="project" value="UniProtKB-UniRule"/>
</dbReference>
<dbReference type="FunFam" id="3.40.50.150:FF:000009">
    <property type="entry name" value="23S rRNA (Uracil(1939)-C(5))-methyltransferase RlmD"/>
    <property type="match status" value="1"/>
</dbReference>
<keyword evidence="8 11" id="KW-0411">Iron-sulfur</keyword>
<evidence type="ECO:0000256" key="9">
    <source>
        <dbReference type="ARBA" id="ARBA00052756"/>
    </source>
</evidence>
<dbReference type="Gene3D" id="3.40.50.150">
    <property type="entry name" value="Vaccinia Virus protein VP39"/>
    <property type="match status" value="1"/>
</dbReference>
<feature type="binding site" evidence="11 12">
    <location>
        <position position="312"/>
    </location>
    <ligand>
        <name>S-adenosyl-L-methionine</name>
        <dbReference type="ChEBI" id="CHEBI:59789"/>
    </ligand>
</feature>
<dbReference type="OrthoDB" id="9804590at2"/>
<dbReference type="EMBL" id="FWPT01000010">
    <property type="protein sequence ID" value="SMA50084.1"/>
    <property type="molecule type" value="Genomic_DNA"/>
</dbReference>
<dbReference type="HAMAP" id="MF_01010">
    <property type="entry name" value="23SrRNA_methyltr_RlmD"/>
    <property type="match status" value="1"/>
</dbReference>
<dbReference type="Pfam" id="PF05958">
    <property type="entry name" value="tRNA_U5-meth_tr"/>
    <property type="match status" value="1"/>
</dbReference>
<feature type="binding site" evidence="11">
    <location>
        <position position="172"/>
    </location>
    <ligand>
        <name>[4Fe-4S] cluster</name>
        <dbReference type="ChEBI" id="CHEBI:49883"/>
    </ligand>
</feature>